<feature type="region of interest" description="Disordered" evidence="11">
    <location>
        <begin position="564"/>
        <end position="639"/>
    </location>
</feature>
<dbReference type="EC" id="2.7.11.1" evidence="2"/>
<keyword evidence="5 10" id="KW-0547">Nucleotide-binding</keyword>
<feature type="region of interest" description="Disordered" evidence="11">
    <location>
        <begin position="444"/>
        <end position="477"/>
    </location>
</feature>
<accession>A0A812SP05</accession>
<evidence type="ECO:0000256" key="4">
    <source>
        <dbReference type="ARBA" id="ARBA00022679"/>
    </source>
</evidence>
<keyword evidence="6" id="KW-0418">Kinase</keyword>
<organism evidence="13 14">
    <name type="scientific">Symbiodinium pilosum</name>
    <name type="common">Dinoflagellate</name>
    <dbReference type="NCBI Taxonomy" id="2952"/>
    <lineage>
        <taxon>Eukaryota</taxon>
        <taxon>Sar</taxon>
        <taxon>Alveolata</taxon>
        <taxon>Dinophyceae</taxon>
        <taxon>Suessiales</taxon>
        <taxon>Symbiodiniaceae</taxon>
        <taxon>Symbiodinium</taxon>
    </lineage>
</organism>
<dbReference type="PROSITE" id="PS00108">
    <property type="entry name" value="PROTEIN_KINASE_ST"/>
    <property type="match status" value="1"/>
</dbReference>
<protein>
    <recommendedName>
        <fullName evidence="2">non-specific serine/threonine protein kinase</fullName>
        <ecNumber evidence="2">2.7.11.1</ecNumber>
    </recommendedName>
</protein>
<evidence type="ECO:0000256" key="2">
    <source>
        <dbReference type="ARBA" id="ARBA00012513"/>
    </source>
</evidence>
<dbReference type="InterPro" id="IPR000719">
    <property type="entry name" value="Prot_kinase_dom"/>
</dbReference>
<feature type="binding site" evidence="10">
    <location>
        <position position="45"/>
    </location>
    <ligand>
        <name>ATP</name>
        <dbReference type="ChEBI" id="CHEBI:30616"/>
    </ligand>
</feature>
<keyword evidence="7 10" id="KW-0067">ATP-binding</keyword>
<keyword evidence="14" id="KW-1185">Reference proteome</keyword>
<dbReference type="Proteomes" id="UP000649617">
    <property type="component" value="Unassembled WGS sequence"/>
</dbReference>
<reference evidence="13" key="1">
    <citation type="submission" date="2021-02" db="EMBL/GenBank/DDBJ databases">
        <authorList>
            <person name="Dougan E. K."/>
            <person name="Rhodes N."/>
            <person name="Thang M."/>
            <person name="Chan C."/>
        </authorList>
    </citation>
    <scope>NUCLEOTIDE SEQUENCE</scope>
</reference>
<comment type="catalytic activity">
    <reaction evidence="9">
        <text>L-seryl-[protein] + ATP = O-phospho-L-seryl-[protein] + ADP + H(+)</text>
        <dbReference type="Rhea" id="RHEA:17989"/>
        <dbReference type="Rhea" id="RHEA-COMP:9863"/>
        <dbReference type="Rhea" id="RHEA-COMP:11604"/>
        <dbReference type="ChEBI" id="CHEBI:15378"/>
        <dbReference type="ChEBI" id="CHEBI:29999"/>
        <dbReference type="ChEBI" id="CHEBI:30616"/>
        <dbReference type="ChEBI" id="CHEBI:83421"/>
        <dbReference type="ChEBI" id="CHEBI:456216"/>
        <dbReference type="EC" id="2.7.11.1"/>
    </reaction>
</comment>
<feature type="compositionally biased region" description="Low complexity" evidence="11">
    <location>
        <begin position="419"/>
        <end position="432"/>
    </location>
</feature>
<dbReference type="Pfam" id="PF00069">
    <property type="entry name" value="Pkinase"/>
    <property type="match status" value="1"/>
</dbReference>
<dbReference type="InterPro" id="IPR008271">
    <property type="entry name" value="Ser/Thr_kinase_AS"/>
</dbReference>
<feature type="domain" description="Protein kinase" evidence="12">
    <location>
        <begin position="17"/>
        <end position="272"/>
    </location>
</feature>
<evidence type="ECO:0000256" key="7">
    <source>
        <dbReference type="ARBA" id="ARBA00022840"/>
    </source>
</evidence>
<dbReference type="Gene3D" id="1.10.510.10">
    <property type="entry name" value="Transferase(Phosphotransferase) domain 1"/>
    <property type="match status" value="1"/>
</dbReference>
<dbReference type="InterPro" id="IPR011009">
    <property type="entry name" value="Kinase-like_dom_sf"/>
</dbReference>
<evidence type="ECO:0000256" key="8">
    <source>
        <dbReference type="ARBA" id="ARBA00047899"/>
    </source>
</evidence>
<evidence type="ECO:0000256" key="5">
    <source>
        <dbReference type="ARBA" id="ARBA00022741"/>
    </source>
</evidence>
<keyword evidence="3" id="KW-0723">Serine/threonine-protein kinase</keyword>
<evidence type="ECO:0000313" key="13">
    <source>
        <dbReference type="EMBL" id="CAE7488358.1"/>
    </source>
</evidence>
<evidence type="ECO:0000256" key="11">
    <source>
        <dbReference type="SAM" id="MobiDB-lite"/>
    </source>
</evidence>
<dbReference type="GO" id="GO:0005524">
    <property type="term" value="F:ATP binding"/>
    <property type="evidence" value="ECO:0007669"/>
    <property type="project" value="UniProtKB-UniRule"/>
</dbReference>
<dbReference type="FunFam" id="3.30.200.20:FF:000097">
    <property type="entry name" value="Probable serine/threonine-protein kinase nek1"/>
    <property type="match status" value="1"/>
</dbReference>
<comment type="similarity">
    <text evidence="1">Belongs to the protein kinase superfamily. NEK Ser/Thr protein kinase family. NIMA subfamily.</text>
</comment>
<comment type="catalytic activity">
    <reaction evidence="8">
        <text>L-threonyl-[protein] + ATP = O-phospho-L-threonyl-[protein] + ADP + H(+)</text>
        <dbReference type="Rhea" id="RHEA:46608"/>
        <dbReference type="Rhea" id="RHEA-COMP:11060"/>
        <dbReference type="Rhea" id="RHEA-COMP:11605"/>
        <dbReference type="ChEBI" id="CHEBI:15378"/>
        <dbReference type="ChEBI" id="CHEBI:30013"/>
        <dbReference type="ChEBI" id="CHEBI:30616"/>
        <dbReference type="ChEBI" id="CHEBI:61977"/>
        <dbReference type="ChEBI" id="CHEBI:456216"/>
        <dbReference type="EC" id="2.7.11.1"/>
    </reaction>
</comment>
<dbReference type="GO" id="GO:0004674">
    <property type="term" value="F:protein serine/threonine kinase activity"/>
    <property type="evidence" value="ECO:0007669"/>
    <property type="project" value="UniProtKB-KW"/>
</dbReference>
<dbReference type="SUPFAM" id="SSF56112">
    <property type="entry name" value="Protein kinase-like (PK-like)"/>
    <property type="match status" value="1"/>
</dbReference>
<feature type="region of interest" description="Disordered" evidence="11">
    <location>
        <begin position="282"/>
        <end position="317"/>
    </location>
</feature>
<feature type="compositionally biased region" description="Low complexity" evidence="11">
    <location>
        <begin position="457"/>
        <end position="469"/>
    </location>
</feature>
<evidence type="ECO:0000259" key="12">
    <source>
        <dbReference type="PROSITE" id="PS50011"/>
    </source>
</evidence>
<dbReference type="InterPro" id="IPR017441">
    <property type="entry name" value="Protein_kinase_ATP_BS"/>
</dbReference>
<dbReference type="PANTHER" id="PTHR44899:SF3">
    <property type="entry name" value="SERINE_THREONINE-PROTEIN KINASE NEK1"/>
    <property type="match status" value="1"/>
</dbReference>
<evidence type="ECO:0000256" key="6">
    <source>
        <dbReference type="ARBA" id="ARBA00022777"/>
    </source>
</evidence>
<gene>
    <name evidence="13" type="primary">NEK1</name>
    <name evidence="13" type="ORF">SPIL2461_LOCUS12558</name>
</gene>
<comment type="caution">
    <text evidence="13">The sequence shown here is derived from an EMBL/GenBank/DDBJ whole genome shotgun (WGS) entry which is preliminary data.</text>
</comment>
<dbReference type="PANTHER" id="PTHR44899">
    <property type="entry name" value="CAMK FAMILY PROTEIN KINASE"/>
    <property type="match status" value="1"/>
</dbReference>
<evidence type="ECO:0000256" key="1">
    <source>
        <dbReference type="ARBA" id="ARBA00010886"/>
    </source>
</evidence>
<proteinExistence type="inferred from homology"/>
<evidence type="ECO:0000256" key="9">
    <source>
        <dbReference type="ARBA" id="ARBA00048679"/>
    </source>
</evidence>
<name>A0A812SP05_SYMPI</name>
<feature type="compositionally biased region" description="Low complexity" evidence="11">
    <location>
        <begin position="282"/>
        <end position="298"/>
    </location>
</feature>
<dbReference type="Gene3D" id="3.30.200.20">
    <property type="entry name" value="Phosphorylase Kinase, domain 1"/>
    <property type="match status" value="1"/>
</dbReference>
<feature type="compositionally biased region" description="Polar residues" evidence="11">
    <location>
        <begin position="305"/>
        <end position="317"/>
    </location>
</feature>
<dbReference type="OrthoDB" id="248923at2759"/>
<dbReference type="InterPro" id="IPR051131">
    <property type="entry name" value="NEK_Ser/Thr_kinase_NIMA"/>
</dbReference>
<dbReference type="SMART" id="SM00220">
    <property type="entry name" value="S_TKc"/>
    <property type="match status" value="1"/>
</dbReference>
<sequence>MAVAHGNVAGLLRKHGYAEIKKVGEGSFGKALLVRSEDGQKLICKMVDVSKASRKEMEDAVKEGKLLSELKHPYIVRYRESFTESGWLCILMDYCEGGDLTARISEAKRGRKPLSEEQILRWFVQAIMALDYIHKKHVLHRDLKPSNFFLSKSGNLKMGDFGIAKVLACTIAVAKTQIGTPYYLSPELCQEKEYNFPSDIWAMGCILYELCARKVPFDAPNIPGLVREIVRGTIPSVPSSYSPFVRELVSQMLNRNPERRPSPEEILAKPRLREIMQQMLDEAQEAAQAADEPSAGAEPHPEPASLSNAGSQAGSPTYRTNDMVEYYSVSHGDWLPATVLRTDGDGRIIIDLKPNTWLSKEDQVAKVRRRRDCPGSRGGSPMRTPSVPGPDRNGLRGGAFPSPQMGRSPSSGAIGGSRPGSRPGSRGASPLHRRSPALAAGAIAGIGSRPGSGLGSRPGSRAASPSHRAPSPRHGDALYKKGELVDYWSISHGEWLPATVVNTDFEGRIVIDLKPNTWLTKEDQASKVRRRNLGGPGMPSEAGSQIRRTPSADHFAAPLRAASPRCVPSPGRAMSPHRAPSPSWRGFGEPAIRAPSPRRREPTPRRSVPGVPPAGVPHLGDSPLLRAGGKNIAAGYLPP</sequence>
<dbReference type="PROSITE" id="PS00107">
    <property type="entry name" value="PROTEIN_KINASE_ATP"/>
    <property type="match status" value="1"/>
</dbReference>
<dbReference type="AlphaFoldDB" id="A0A812SP05"/>
<feature type="region of interest" description="Disordered" evidence="11">
    <location>
        <begin position="361"/>
        <end position="432"/>
    </location>
</feature>
<dbReference type="EMBL" id="CAJNIZ010026002">
    <property type="protein sequence ID" value="CAE7488358.1"/>
    <property type="molecule type" value="Genomic_DNA"/>
</dbReference>
<dbReference type="CDD" id="cd08215">
    <property type="entry name" value="STKc_Nek"/>
    <property type="match status" value="1"/>
</dbReference>
<dbReference type="PROSITE" id="PS50011">
    <property type="entry name" value="PROTEIN_KINASE_DOM"/>
    <property type="match status" value="1"/>
</dbReference>
<evidence type="ECO:0000256" key="10">
    <source>
        <dbReference type="PROSITE-ProRule" id="PRU10141"/>
    </source>
</evidence>
<evidence type="ECO:0000313" key="14">
    <source>
        <dbReference type="Proteomes" id="UP000649617"/>
    </source>
</evidence>
<keyword evidence="4" id="KW-0808">Transferase</keyword>
<evidence type="ECO:0000256" key="3">
    <source>
        <dbReference type="ARBA" id="ARBA00022527"/>
    </source>
</evidence>